<protein>
    <submittedName>
        <fullName evidence="2">Uncharacterized protein</fullName>
    </submittedName>
</protein>
<evidence type="ECO:0000256" key="1">
    <source>
        <dbReference type="SAM" id="SignalP"/>
    </source>
</evidence>
<accession>A0A7R9LKX9</accession>
<dbReference type="OrthoDB" id="6502819at2759"/>
<dbReference type="EMBL" id="CAJPVJ010001409">
    <property type="protein sequence ID" value="CAG2164668.1"/>
    <property type="molecule type" value="Genomic_DNA"/>
</dbReference>
<evidence type="ECO:0000313" key="3">
    <source>
        <dbReference type="Proteomes" id="UP000728032"/>
    </source>
</evidence>
<name>A0A7R9LKX9_9ACAR</name>
<organism evidence="2">
    <name type="scientific">Oppiella nova</name>
    <dbReference type="NCBI Taxonomy" id="334625"/>
    <lineage>
        <taxon>Eukaryota</taxon>
        <taxon>Metazoa</taxon>
        <taxon>Ecdysozoa</taxon>
        <taxon>Arthropoda</taxon>
        <taxon>Chelicerata</taxon>
        <taxon>Arachnida</taxon>
        <taxon>Acari</taxon>
        <taxon>Acariformes</taxon>
        <taxon>Sarcoptiformes</taxon>
        <taxon>Oribatida</taxon>
        <taxon>Brachypylina</taxon>
        <taxon>Oppioidea</taxon>
        <taxon>Oppiidae</taxon>
        <taxon>Oppiella</taxon>
    </lineage>
</organism>
<keyword evidence="1" id="KW-0732">Signal</keyword>
<dbReference type="EMBL" id="OC916234">
    <property type="protein sequence ID" value="CAD7643597.1"/>
    <property type="molecule type" value="Genomic_DNA"/>
</dbReference>
<evidence type="ECO:0000313" key="2">
    <source>
        <dbReference type="EMBL" id="CAD7643597.1"/>
    </source>
</evidence>
<gene>
    <name evidence="2" type="ORF">ONB1V03_LOCUS4218</name>
</gene>
<dbReference type="Proteomes" id="UP000728032">
    <property type="component" value="Unassembled WGS sequence"/>
</dbReference>
<feature type="chain" id="PRO_5036211243" evidence="1">
    <location>
        <begin position="25"/>
        <end position="248"/>
    </location>
</feature>
<feature type="signal peptide" evidence="1">
    <location>
        <begin position="1"/>
        <end position="24"/>
    </location>
</feature>
<proteinExistence type="predicted"/>
<sequence>MDETHTHFLYFVVLLLISIIDIETKQFCLSYVENYNEIDYGLRQIKDKNESNSFLFIDNHYWDLDFIDDSDDNKKTVNLWMTESRKSIHWFGGHYSMAFALWRPGTQRRSCVFALINGNKTLVDFRVRVGHIGREHKVKEYQKVIETPIEFIDLNPSIAFVPNREQYLGRLVVFVERKRLDPQKFQIISKVYEFDDNYIGTEVSNISQLNDTNPIALNDLDPELDVIAIMAQMDRSGVYGLIIVFSVI</sequence>
<dbReference type="AlphaFoldDB" id="A0A7R9LKX9"/>
<keyword evidence="3" id="KW-1185">Reference proteome</keyword>
<reference evidence="2" key="1">
    <citation type="submission" date="2020-11" db="EMBL/GenBank/DDBJ databases">
        <authorList>
            <person name="Tran Van P."/>
        </authorList>
    </citation>
    <scope>NUCLEOTIDE SEQUENCE</scope>
</reference>